<gene>
    <name evidence="1" type="ORF">LCGC14_0555550</name>
</gene>
<comment type="caution">
    <text evidence="1">The sequence shown here is derived from an EMBL/GenBank/DDBJ whole genome shotgun (WGS) entry which is preliminary data.</text>
</comment>
<protein>
    <submittedName>
        <fullName evidence="1">Uncharacterized protein</fullName>
    </submittedName>
</protein>
<reference evidence="1" key="1">
    <citation type="journal article" date="2015" name="Nature">
        <title>Complex archaea that bridge the gap between prokaryotes and eukaryotes.</title>
        <authorList>
            <person name="Spang A."/>
            <person name="Saw J.H."/>
            <person name="Jorgensen S.L."/>
            <person name="Zaremba-Niedzwiedzka K."/>
            <person name="Martijn J."/>
            <person name="Lind A.E."/>
            <person name="van Eijk R."/>
            <person name="Schleper C."/>
            <person name="Guy L."/>
            <person name="Ettema T.J."/>
        </authorList>
    </citation>
    <scope>NUCLEOTIDE SEQUENCE</scope>
</reference>
<organism evidence="1">
    <name type="scientific">marine sediment metagenome</name>
    <dbReference type="NCBI Taxonomy" id="412755"/>
    <lineage>
        <taxon>unclassified sequences</taxon>
        <taxon>metagenomes</taxon>
        <taxon>ecological metagenomes</taxon>
    </lineage>
</organism>
<dbReference type="EMBL" id="LAZR01000777">
    <property type="protein sequence ID" value="KKN58084.1"/>
    <property type="molecule type" value="Genomic_DNA"/>
</dbReference>
<accession>A0A0F9RTK4</accession>
<sequence length="224" mass="24717">MQLSTVQNTSVFDKLMSGAWLEHPLLLENGMAVLKSNDFTCTICGFKSKPSIGLDNPHGWLIPGQMSHAGYLPVTKSSSKCYCPFCISSLAINWGVTSNIQNGRETAAPGMLISLSGISQIQLNRLSVYIVSVLCSQRVGNSGGGVVAVATAINSAMKSRQLNLQSDLPVYIEGQDSSFARSLALLPEHLYESRSKVMHMVRWWPNYEYWLEQGNYWNKTSFSN</sequence>
<proteinExistence type="predicted"/>
<dbReference type="AlphaFoldDB" id="A0A0F9RTK4"/>
<evidence type="ECO:0000313" key="1">
    <source>
        <dbReference type="EMBL" id="KKN58084.1"/>
    </source>
</evidence>
<name>A0A0F9RTK4_9ZZZZ</name>